<reference evidence="1 2" key="1">
    <citation type="submission" date="2021-06" db="EMBL/GenBank/DDBJ databases">
        <authorList>
            <person name="Palmer J.M."/>
        </authorList>
    </citation>
    <scope>NUCLEOTIDE SEQUENCE [LARGE SCALE GENOMIC DNA]</scope>
    <source>
        <strain evidence="1 2">XC_2019</strain>
        <tissue evidence="1">Muscle</tissue>
    </source>
</reference>
<dbReference type="EMBL" id="JAHRIN010064182">
    <property type="protein sequence ID" value="MEQ2213922.1"/>
    <property type="molecule type" value="Genomic_DNA"/>
</dbReference>
<name>A0ABV0S2Z6_9TELE</name>
<accession>A0ABV0S2Z6</accession>
<dbReference type="Proteomes" id="UP001434883">
    <property type="component" value="Unassembled WGS sequence"/>
</dbReference>
<organism evidence="1 2">
    <name type="scientific">Xenoophorus captivus</name>
    <dbReference type="NCBI Taxonomy" id="1517983"/>
    <lineage>
        <taxon>Eukaryota</taxon>
        <taxon>Metazoa</taxon>
        <taxon>Chordata</taxon>
        <taxon>Craniata</taxon>
        <taxon>Vertebrata</taxon>
        <taxon>Euteleostomi</taxon>
        <taxon>Actinopterygii</taxon>
        <taxon>Neopterygii</taxon>
        <taxon>Teleostei</taxon>
        <taxon>Neoteleostei</taxon>
        <taxon>Acanthomorphata</taxon>
        <taxon>Ovalentaria</taxon>
        <taxon>Atherinomorphae</taxon>
        <taxon>Cyprinodontiformes</taxon>
        <taxon>Goodeidae</taxon>
        <taxon>Xenoophorus</taxon>
    </lineage>
</organism>
<proteinExistence type="predicted"/>
<protein>
    <submittedName>
        <fullName evidence="1">Uncharacterized protein</fullName>
    </submittedName>
</protein>
<gene>
    <name evidence="1" type="ORF">XENOCAPTIV_023497</name>
</gene>
<keyword evidence="2" id="KW-1185">Reference proteome</keyword>
<evidence type="ECO:0000313" key="2">
    <source>
        <dbReference type="Proteomes" id="UP001434883"/>
    </source>
</evidence>
<sequence length="99" mass="11265">MLQQCCHLLQLLVAYGLNGSIRQRERMLSLGRSLDGPKIQAHLPIQSWWPLEGGQVSLSPPERKRADCQLITDPELVMSKGVIWDPLVGNVSWFQNTWK</sequence>
<evidence type="ECO:0000313" key="1">
    <source>
        <dbReference type="EMBL" id="MEQ2213922.1"/>
    </source>
</evidence>
<comment type="caution">
    <text evidence="1">The sequence shown here is derived from an EMBL/GenBank/DDBJ whole genome shotgun (WGS) entry which is preliminary data.</text>
</comment>